<evidence type="ECO:0008006" key="4">
    <source>
        <dbReference type="Google" id="ProtNLM"/>
    </source>
</evidence>
<gene>
    <name evidence="2" type="ORF">SAMN05216252_103437</name>
</gene>
<proteinExistence type="predicted"/>
<dbReference type="Proteomes" id="UP000198280">
    <property type="component" value="Unassembled WGS sequence"/>
</dbReference>
<sequence length="413" mass="44821">MTQHTESPRPSDDPKVTLRSPAELAAALPYLCGFHPDDSILMIALHGERGRFGGRARLGIPREAAEWPGAAQQLAECLVNGSEQRGSRPDAIVLFLVQEPAPGEDPHQAMERLRPLAQRLRVACGTLDVPVVEALCVSSGRWWSYCCPDSERFPREGIGITQSGDSVMAAAAAYAGLRITGSLKEMEERLTPPPPGAPAAAARADALDAAAATLVPRMLERDDSDEVRRTTLRLLREALERFRAATPVGEGPEADSDDDALLDDDEAASMILGLQDRATRDEAAEWMDPPHTDPAVRLWRALARRCVEPYHEHAAAPLTLAGWVAWSAGDEATARVAFGRALHLAPDYTFARLLHAAVNNGLSPEPLRRYLRRQSVARARRAALLTARRGPAGSAGRGPGRRSPGVRRARTRR</sequence>
<dbReference type="OrthoDB" id="3264463at2"/>
<dbReference type="EMBL" id="FZOF01000003">
    <property type="protein sequence ID" value="SNS16721.1"/>
    <property type="molecule type" value="Genomic_DNA"/>
</dbReference>
<evidence type="ECO:0000313" key="2">
    <source>
        <dbReference type="EMBL" id="SNS16721.1"/>
    </source>
</evidence>
<evidence type="ECO:0000313" key="3">
    <source>
        <dbReference type="Proteomes" id="UP000198280"/>
    </source>
</evidence>
<dbReference type="Pfam" id="PF13830">
    <property type="entry name" value="DUF4192"/>
    <property type="match status" value="1"/>
</dbReference>
<feature type="compositionally biased region" description="Basic residues" evidence="1">
    <location>
        <begin position="404"/>
        <end position="413"/>
    </location>
</feature>
<protein>
    <recommendedName>
        <fullName evidence="4">DUF4192 domain-containing protein</fullName>
    </recommendedName>
</protein>
<name>A0A239CAR2_9ACTN</name>
<dbReference type="InterPro" id="IPR025447">
    <property type="entry name" value="DUF4192"/>
</dbReference>
<feature type="region of interest" description="Disordered" evidence="1">
    <location>
        <begin position="387"/>
        <end position="413"/>
    </location>
</feature>
<organism evidence="2 3">
    <name type="scientific">Actinacidiphila glaucinigra</name>
    <dbReference type="NCBI Taxonomy" id="235986"/>
    <lineage>
        <taxon>Bacteria</taxon>
        <taxon>Bacillati</taxon>
        <taxon>Actinomycetota</taxon>
        <taxon>Actinomycetes</taxon>
        <taxon>Kitasatosporales</taxon>
        <taxon>Streptomycetaceae</taxon>
        <taxon>Actinacidiphila</taxon>
    </lineage>
</organism>
<evidence type="ECO:0000256" key="1">
    <source>
        <dbReference type="SAM" id="MobiDB-lite"/>
    </source>
</evidence>
<dbReference type="RefSeq" id="WP_089223092.1">
    <property type="nucleotide sequence ID" value="NZ_FZOF01000003.1"/>
</dbReference>
<keyword evidence="3" id="KW-1185">Reference proteome</keyword>
<reference evidence="2 3" key="1">
    <citation type="submission" date="2017-06" db="EMBL/GenBank/DDBJ databases">
        <authorList>
            <person name="Kim H.J."/>
            <person name="Triplett B.A."/>
        </authorList>
    </citation>
    <scope>NUCLEOTIDE SEQUENCE [LARGE SCALE GENOMIC DNA]</scope>
    <source>
        <strain evidence="2 3">CGMCC 4.1858</strain>
    </source>
</reference>
<dbReference type="AlphaFoldDB" id="A0A239CAR2"/>
<accession>A0A239CAR2</accession>